<dbReference type="Gene3D" id="3.30.460.10">
    <property type="entry name" value="Beta Polymerase, domain 2"/>
    <property type="match status" value="1"/>
</dbReference>
<dbReference type="SUPFAM" id="SSF81301">
    <property type="entry name" value="Nucleotidyltransferase"/>
    <property type="match status" value="1"/>
</dbReference>
<dbReference type="GO" id="GO:1990817">
    <property type="term" value="F:poly(A) RNA polymerase activity"/>
    <property type="evidence" value="ECO:0007669"/>
    <property type="project" value="TreeGrafter"/>
</dbReference>
<dbReference type="EMBL" id="KB632360">
    <property type="protein sequence ID" value="ERL93512.1"/>
    <property type="molecule type" value="Genomic_DNA"/>
</dbReference>
<dbReference type="CDD" id="cd05402">
    <property type="entry name" value="NT_PAP_TUTase"/>
    <property type="match status" value="1"/>
</dbReference>
<dbReference type="GO" id="GO:0031123">
    <property type="term" value="P:RNA 3'-end processing"/>
    <property type="evidence" value="ECO:0007669"/>
    <property type="project" value="TreeGrafter"/>
</dbReference>
<organism evidence="2">
    <name type="scientific">Dendroctonus ponderosae</name>
    <name type="common">Mountain pine beetle</name>
    <dbReference type="NCBI Taxonomy" id="77166"/>
    <lineage>
        <taxon>Eukaryota</taxon>
        <taxon>Metazoa</taxon>
        <taxon>Ecdysozoa</taxon>
        <taxon>Arthropoda</taxon>
        <taxon>Hexapoda</taxon>
        <taxon>Insecta</taxon>
        <taxon>Pterygota</taxon>
        <taxon>Neoptera</taxon>
        <taxon>Endopterygota</taxon>
        <taxon>Coleoptera</taxon>
        <taxon>Polyphaga</taxon>
        <taxon>Cucujiformia</taxon>
        <taxon>Curculionidae</taxon>
        <taxon>Scolytinae</taxon>
        <taxon>Dendroctonus</taxon>
    </lineage>
</organism>
<reference evidence="2 4" key="1">
    <citation type="journal article" date="2013" name="Genome Biol.">
        <title>Draft genome of the mountain pine beetle, Dendroctonus ponderosae Hopkins, a major forest pest.</title>
        <authorList>
            <person name="Keeling C.I."/>
            <person name="Yuen M.M."/>
            <person name="Liao N.Y."/>
            <person name="Docking T.R."/>
            <person name="Chan S.K."/>
            <person name="Taylor G.A."/>
            <person name="Palmquist D.L."/>
            <person name="Jackman S.D."/>
            <person name="Nguyen A."/>
            <person name="Li M."/>
            <person name="Henderson H."/>
            <person name="Janes J.K."/>
            <person name="Zhao Y."/>
            <person name="Pandoh P."/>
            <person name="Moore R."/>
            <person name="Sperling F.A."/>
            <person name="Huber D.P."/>
            <person name="Birol I."/>
            <person name="Jones S.J."/>
            <person name="Bohlmann J."/>
        </authorList>
    </citation>
    <scope>NUCLEOTIDE SEQUENCE</scope>
</reference>
<protein>
    <recommendedName>
        <fullName evidence="1">Poly(A) RNA polymerase mitochondrial-like central palm domain-containing protein</fullName>
    </recommendedName>
</protein>
<evidence type="ECO:0000259" key="1">
    <source>
        <dbReference type="Pfam" id="PF22600"/>
    </source>
</evidence>
<feature type="non-terminal residue" evidence="2">
    <location>
        <position position="1"/>
    </location>
</feature>
<proteinExistence type="predicted"/>
<dbReference type="InterPro" id="IPR054708">
    <property type="entry name" value="MTPAP-like_central"/>
</dbReference>
<dbReference type="PANTHER" id="PTHR12271">
    <property type="entry name" value="POLY A POLYMERASE CID PAP -RELATED"/>
    <property type="match status" value="1"/>
</dbReference>
<evidence type="ECO:0000313" key="3">
    <source>
        <dbReference type="EMBL" id="ERL93512.1"/>
    </source>
</evidence>
<dbReference type="EMBL" id="KB739858">
    <property type="protein sequence ID" value="ENN82096.1"/>
    <property type="molecule type" value="Genomic_DNA"/>
</dbReference>
<dbReference type="PANTHER" id="PTHR12271:SF40">
    <property type="entry name" value="POLY(A) RNA POLYMERASE GLD2"/>
    <property type="match status" value="1"/>
</dbReference>
<dbReference type="Proteomes" id="UP000030742">
    <property type="component" value="Unassembled WGS sequence"/>
</dbReference>
<evidence type="ECO:0000313" key="2">
    <source>
        <dbReference type="EMBL" id="ENN82096.1"/>
    </source>
</evidence>
<dbReference type="SUPFAM" id="SSF81631">
    <property type="entry name" value="PAP/OAS1 substrate-binding domain"/>
    <property type="match status" value="1"/>
</dbReference>
<evidence type="ECO:0000313" key="4">
    <source>
        <dbReference type="Proteomes" id="UP000030742"/>
    </source>
</evidence>
<feature type="domain" description="Poly(A) RNA polymerase mitochondrial-like central palm" evidence="1">
    <location>
        <begin position="176"/>
        <end position="312"/>
    </location>
</feature>
<sequence>MKPDSGEVRRASSKLDINDEFVAVPCLELISKGYDELKTKIEQDDNKEETLGLYRPIPTHNDDDYSPYGYRNSPAQDVLKFQPDNDFIHLNSQALMFGKFSEISTEVLTAQNGFEQSSNNINVQYSYHSNCRNHNNNLNVKHNGQLDKSRFKSKSKVLKIDPNPPNLLNGGVYDQLSQAIYDVFTSKAQTTDSYENKIEIWKNLFLYIRRCINHYALYIVGSTMTGFGLNSSDIDICLLIRPCTEDARLDSLHQLHHIKNHLLKYNVIIESELILAKVPILKFREGTKGFEVDLNCNNSVGIYNTHLLYCYARCDWRVRPLVIMVKLWAQANRINDAKNLTVSSYSWTLMLVHYLQCM</sequence>
<name>N6UN28_DENPD</name>
<gene>
    <name evidence="3" type="ORF">D910_10801</name>
    <name evidence="2" type="ORF">YQE_01528</name>
</gene>
<dbReference type="STRING" id="77166.N6UN28"/>
<dbReference type="AlphaFoldDB" id="N6UN28"/>
<accession>N6UN28</accession>
<dbReference type="InterPro" id="IPR043519">
    <property type="entry name" value="NT_sf"/>
</dbReference>
<dbReference type="HOGENOM" id="CLU_774487_0_0_1"/>
<dbReference type="OrthoDB" id="2274644at2759"/>
<dbReference type="Pfam" id="PF22600">
    <property type="entry name" value="MTPAP-like_central"/>
    <property type="match status" value="1"/>
</dbReference>
<dbReference type="Gene3D" id="1.10.1410.10">
    <property type="match status" value="1"/>
</dbReference>